<accession>A0A1U7J4K9</accession>
<proteinExistence type="predicted"/>
<reference evidence="2 3" key="1">
    <citation type="submission" date="2016-11" db="EMBL/GenBank/DDBJ databases">
        <title>Draft Genome Sequences of Nine Cyanobacterial Strains from Diverse Habitats.</title>
        <authorList>
            <person name="Zhu T."/>
            <person name="Hou S."/>
            <person name="Lu X."/>
            <person name="Hess W.R."/>
        </authorList>
    </citation>
    <scope>NUCLEOTIDE SEQUENCE [LARGE SCALE GENOMIC DNA]</scope>
    <source>
        <strain evidence="2 3">NIES-30</strain>
    </source>
</reference>
<dbReference type="RefSeq" id="WP_073608974.1">
    <property type="nucleotide sequence ID" value="NZ_MRCG01000009.1"/>
</dbReference>
<dbReference type="OrthoDB" id="532100at2"/>
<feature type="compositionally biased region" description="Polar residues" evidence="1">
    <location>
        <begin position="1"/>
        <end position="11"/>
    </location>
</feature>
<gene>
    <name evidence="2" type="ORF">NIES30_13645</name>
</gene>
<dbReference type="Proteomes" id="UP000185557">
    <property type="component" value="Unassembled WGS sequence"/>
</dbReference>
<feature type="compositionally biased region" description="Basic and acidic residues" evidence="1">
    <location>
        <begin position="20"/>
        <end position="36"/>
    </location>
</feature>
<protein>
    <submittedName>
        <fullName evidence="2">Uncharacterized protein</fullName>
    </submittedName>
</protein>
<evidence type="ECO:0000313" key="2">
    <source>
        <dbReference type="EMBL" id="OKH47497.1"/>
    </source>
</evidence>
<feature type="region of interest" description="Disordered" evidence="1">
    <location>
        <begin position="1"/>
        <end position="69"/>
    </location>
</feature>
<organism evidence="2 3">
    <name type="scientific">Phormidium tenue NIES-30</name>
    <dbReference type="NCBI Taxonomy" id="549789"/>
    <lineage>
        <taxon>Bacteria</taxon>
        <taxon>Bacillati</taxon>
        <taxon>Cyanobacteriota</taxon>
        <taxon>Cyanophyceae</taxon>
        <taxon>Oscillatoriophycideae</taxon>
        <taxon>Oscillatoriales</taxon>
        <taxon>Oscillatoriaceae</taxon>
        <taxon>Phormidium</taxon>
    </lineage>
</organism>
<dbReference type="STRING" id="549789.NIES30_13645"/>
<evidence type="ECO:0000256" key="1">
    <source>
        <dbReference type="SAM" id="MobiDB-lite"/>
    </source>
</evidence>
<dbReference type="EMBL" id="MRCG01000009">
    <property type="protein sequence ID" value="OKH47497.1"/>
    <property type="molecule type" value="Genomic_DNA"/>
</dbReference>
<comment type="caution">
    <text evidence="2">The sequence shown here is derived from an EMBL/GenBank/DDBJ whole genome shotgun (WGS) entry which is preliminary data.</text>
</comment>
<dbReference type="AlphaFoldDB" id="A0A1U7J4K9"/>
<sequence length="69" mass="7590">MTENQHNNPDKAQSADADTFDPRDLVNKGGYDKDPQEILSNPAVVPQMLGDRRDEEGAGMGQDDDQDSE</sequence>
<keyword evidence="3" id="KW-1185">Reference proteome</keyword>
<name>A0A1U7J4K9_9CYAN</name>
<evidence type="ECO:0000313" key="3">
    <source>
        <dbReference type="Proteomes" id="UP000185557"/>
    </source>
</evidence>